<gene>
    <name evidence="1" type="ORF">LCGC14_1472820</name>
</gene>
<name>A0A0F9JBV8_9ZZZZ</name>
<dbReference type="AlphaFoldDB" id="A0A0F9JBV8"/>
<protein>
    <submittedName>
        <fullName evidence="1">Uncharacterized protein</fullName>
    </submittedName>
</protein>
<proteinExistence type="predicted"/>
<sequence length="79" mass="9530">MSELEFTIPFKQKRTPFKRCDECGRRKFTTSHYHVFDNGLNYYKALSVCKLCTIEAKARQKLINAEEKENERRRNNREI</sequence>
<dbReference type="EMBL" id="LAZR01010379">
    <property type="protein sequence ID" value="KKM67264.1"/>
    <property type="molecule type" value="Genomic_DNA"/>
</dbReference>
<accession>A0A0F9JBV8</accession>
<evidence type="ECO:0000313" key="1">
    <source>
        <dbReference type="EMBL" id="KKM67264.1"/>
    </source>
</evidence>
<comment type="caution">
    <text evidence="1">The sequence shown here is derived from an EMBL/GenBank/DDBJ whole genome shotgun (WGS) entry which is preliminary data.</text>
</comment>
<organism evidence="1">
    <name type="scientific">marine sediment metagenome</name>
    <dbReference type="NCBI Taxonomy" id="412755"/>
    <lineage>
        <taxon>unclassified sequences</taxon>
        <taxon>metagenomes</taxon>
        <taxon>ecological metagenomes</taxon>
    </lineage>
</organism>
<reference evidence="1" key="1">
    <citation type="journal article" date="2015" name="Nature">
        <title>Complex archaea that bridge the gap between prokaryotes and eukaryotes.</title>
        <authorList>
            <person name="Spang A."/>
            <person name="Saw J.H."/>
            <person name="Jorgensen S.L."/>
            <person name="Zaremba-Niedzwiedzka K."/>
            <person name="Martijn J."/>
            <person name="Lind A.E."/>
            <person name="van Eijk R."/>
            <person name="Schleper C."/>
            <person name="Guy L."/>
            <person name="Ettema T.J."/>
        </authorList>
    </citation>
    <scope>NUCLEOTIDE SEQUENCE</scope>
</reference>